<dbReference type="Pfam" id="PF04106">
    <property type="entry name" value="ATG5_UblB"/>
    <property type="match status" value="1"/>
</dbReference>
<dbReference type="PANTHER" id="PTHR13040">
    <property type="entry name" value="AUTOPHAGY PROTEIN 5"/>
    <property type="match status" value="1"/>
</dbReference>
<evidence type="ECO:0000259" key="8">
    <source>
        <dbReference type="Pfam" id="PF20637"/>
    </source>
</evidence>
<dbReference type="Pfam" id="PF20637">
    <property type="entry name" value="ATG5_HBR"/>
    <property type="match status" value="1"/>
</dbReference>
<dbReference type="GO" id="GO:0000422">
    <property type="term" value="P:autophagy of mitochondrion"/>
    <property type="evidence" value="ECO:0007669"/>
    <property type="project" value="TreeGrafter"/>
</dbReference>
<sequence>MSDMDQRREVWDGKVPVSFILSQQELQQAGGTTIPEPVFMLLPRVSYFPLVYDKLVKLYARAVSASLDDKIWLSYGPSPLKWHYPVGILFDLFARSTELPWEITVHFKDYPTDDILIYEGKEALEGHFLSKLKEADWLKHGAKVIQQFTPSEFGKLWQSISQHHFEDFWSVNQKLMLNIKGEMEPFKFVPFSIYREGKRLYQGLIASQDTTFGDVMNLYQKEFPSASLADHQFLLHGIEIPAVAHLQWVSEHLSYPDNFLHIVLTRKT</sequence>
<evidence type="ECO:0000313" key="11">
    <source>
        <dbReference type="Proteomes" id="UP000007879"/>
    </source>
</evidence>
<dbReference type="GO" id="GO:0005776">
    <property type="term" value="C:autophagosome"/>
    <property type="evidence" value="ECO:0007669"/>
    <property type="project" value="TreeGrafter"/>
</dbReference>
<dbReference type="InterPro" id="IPR042526">
    <property type="entry name" value="Atg5_HR"/>
</dbReference>
<evidence type="ECO:0000256" key="4">
    <source>
        <dbReference type="ARBA" id="ARBA00022843"/>
    </source>
</evidence>
<dbReference type="STRING" id="400682.A0A1X7UQG1"/>
<feature type="domain" description="Autophagy protein ATG5 UblB" evidence="7">
    <location>
        <begin position="189"/>
        <end position="264"/>
    </location>
</feature>
<evidence type="ECO:0000256" key="3">
    <source>
        <dbReference type="ARBA" id="ARBA00022499"/>
    </source>
</evidence>
<reference evidence="11" key="1">
    <citation type="journal article" date="2010" name="Nature">
        <title>The Amphimedon queenslandica genome and the evolution of animal complexity.</title>
        <authorList>
            <person name="Srivastava M."/>
            <person name="Simakov O."/>
            <person name="Chapman J."/>
            <person name="Fahey B."/>
            <person name="Gauthier M.E."/>
            <person name="Mitros T."/>
            <person name="Richards G.S."/>
            <person name="Conaco C."/>
            <person name="Dacre M."/>
            <person name="Hellsten U."/>
            <person name="Larroux C."/>
            <person name="Putnam N.H."/>
            <person name="Stanke M."/>
            <person name="Adamska M."/>
            <person name="Darling A."/>
            <person name="Degnan S.M."/>
            <person name="Oakley T.H."/>
            <person name="Plachetzki D.C."/>
            <person name="Zhai Y."/>
            <person name="Adamski M."/>
            <person name="Calcino A."/>
            <person name="Cummins S.F."/>
            <person name="Goodstein D.M."/>
            <person name="Harris C."/>
            <person name="Jackson D.J."/>
            <person name="Leys S.P."/>
            <person name="Shu S."/>
            <person name="Woodcroft B.J."/>
            <person name="Vervoort M."/>
            <person name="Kosik K.S."/>
            <person name="Manning G."/>
            <person name="Degnan B.M."/>
            <person name="Rokhsar D.S."/>
        </authorList>
    </citation>
    <scope>NUCLEOTIDE SEQUENCE [LARGE SCALE GENOMIC DNA]</scope>
</reference>
<gene>
    <name evidence="10" type="primary">100638982</name>
</gene>
<dbReference type="GO" id="GO:0034274">
    <property type="term" value="C:Atg12-Atg5-Atg16 complex"/>
    <property type="evidence" value="ECO:0007669"/>
    <property type="project" value="TreeGrafter"/>
</dbReference>
<dbReference type="GO" id="GO:0061908">
    <property type="term" value="C:phagophore"/>
    <property type="evidence" value="ECO:0007669"/>
    <property type="project" value="TreeGrafter"/>
</dbReference>
<dbReference type="InterPro" id="IPR007239">
    <property type="entry name" value="Atg5"/>
</dbReference>
<dbReference type="Gene3D" id="1.10.246.190">
    <property type="entry name" value="Autophagy protein Apg5, helix rich domain"/>
    <property type="match status" value="1"/>
</dbReference>
<evidence type="ECO:0000256" key="2">
    <source>
        <dbReference type="ARBA" id="ARBA00006910"/>
    </source>
</evidence>
<dbReference type="EnsemblMetazoa" id="Aqu2.1.30008_001">
    <property type="protein sequence ID" value="Aqu2.1.30008_001"/>
    <property type="gene ID" value="Aqu2.1.30008"/>
</dbReference>
<dbReference type="InterPro" id="IPR048939">
    <property type="entry name" value="ATG5_UblA"/>
</dbReference>
<dbReference type="EnsemblMetazoa" id="XM_019997383.1">
    <property type="protein sequence ID" value="XP_019852942.1"/>
    <property type="gene ID" value="LOC100638982"/>
</dbReference>
<dbReference type="Gene3D" id="3.10.20.620">
    <property type="match status" value="1"/>
</dbReference>
<comment type="subcellular location">
    <subcellularLocation>
        <location evidence="1 6">Preautophagosomal structure membrane</location>
        <topology evidence="1 6">Peripheral membrane protein</topology>
    </subcellularLocation>
</comment>
<dbReference type="Proteomes" id="UP000007879">
    <property type="component" value="Unassembled WGS sequence"/>
</dbReference>
<dbReference type="Gene3D" id="3.10.20.90">
    <property type="entry name" value="Phosphatidylinositol 3-kinase Catalytic Subunit, Chain A, domain 1"/>
    <property type="match status" value="1"/>
</dbReference>
<name>A0A1X7UQG1_AMPQE</name>
<dbReference type="GO" id="GO:0006995">
    <property type="term" value="P:cellular response to nitrogen starvation"/>
    <property type="evidence" value="ECO:0007669"/>
    <property type="project" value="TreeGrafter"/>
</dbReference>
<dbReference type="GO" id="GO:0007033">
    <property type="term" value="P:vacuole organization"/>
    <property type="evidence" value="ECO:0007669"/>
    <property type="project" value="UniProtKB-ARBA"/>
</dbReference>
<comment type="similarity">
    <text evidence="2 6">Belongs to the ATG5 family.</text>
</comment>
<keyword evidence="6" id="KW-0472">Membrane</keyword>
<evidence type="ECO:0000259" key="9">
    <source>
        <dbReference type="Pfam" id="PF20638"/>
    </source>
</evidence>
<evidence type="ECO:0000313" key="10">
    <source>
        <dbReference type="EnsemblMetazoa" id="Aqu2.1.30008_001"/>
    </source>
</evidence>
<comment type="subunit">
    <text evidence="6">Conjugated with ATG12.</text>
</comment>
<feature type="domain" description="Autophagy protein ATG5 UblA" evidence="9">
    <location>
        <begin position="10"/>
        <end position="107"/>
    </location>
</feature>
<dbReference type="PANTHER" id="PTHR13040:SF2">
    <property type="entry name" value="AUTOPHAGY PROTEIN 5"/>
    <property type="match status" value="1"/>
</dbReference>
<dbReference type="KEGG" id="aqu:100638982"/>
<accession>A0A1X7UQG1</accession>
<dbReference type="GO" id="GO:0044233">
    <property type="term" value="C:mitochondria-associated endoplasmic reticulum membrane contact site"/>
    <property type="evidence" value="ECO:0007669"/>
    <property type="project" value="TreeGrafter"/>
</dbReference>
<evidence type="ECO:0000256" key="6">
    <source>
        <dbReference type="RuleBase" id="RU361202"/>
    </source>
</evidence>
<feature type="domain" description="Autophagy protein ATG5 alpha-helical bundle region" evidence="8">
    <location>
        <begin position="122"/>
        <end position="177"/>
    </location>
</feature>
<keyword evidence="4 6" id="KW-0832">Ubl conjugation</keyword>
<proteinExistence type="inferred from homology"/>
<dbReference type="GO" id="GO:0034045">
    <property type="term" value="C:phagophore assembly site membrane"/>
    <property type="evidence" value="ECO:0007669"/>
    <property type="project" value="UniProtKB-SubCell"/>
</dbReference>
<comment type="function">
    <text evidence="6">Involved in autophagic vesicle formation.</text>
</comment>
<dbReference type="Pfam" id="PF20638">
    <property type="entry name" value="ATG5_UblA"/>
    <property type="match status" value="1"/>
</dbReference>
<evidence type="ECO:0000259" key="7">
    <source>
        <dbReference type="Pfam" id="PF04106"/>
    </source>
</evidence>
<dbReference type="InterPro" id="IPR048318">
    <property type="entry name" value="ATG5_UblB"/>
</dbReference>
<dbReference type="GO" id="GO:0034727">
    <property type="term" value="P:piecemeal microautophagy of the nucleus"/>
    <property type="evidence" value="ECO:0007669"/>
    <property type="project" value="TreeGrafter"/>
</dbReference>
<organism evidence="10">
    <name type="scientific">Amphimedon queenslandica</name>
    <name type="common">Sponge</name>
    <dbReference type="NCBI Taxonomy" id="400682"/>
    <lineage>
        <taxon>Eukaryota</taxon>
        <taxon>Metazoa</taxon>
        <taxon>Porifera</taxon>
        <taxon>Demospongiae</taxon>
        <taxon>Heteroscleromorpha</taxon>
        <taxon>Haplosclerida</taxon>
        <taxon>Niphatidae</taxon>
        <taxon>Amphimedon</taxon>
    </lineage>
</organism>
<evidence type="ECO:0000256" key="5">
    <source>
        <dbReference type="ARBA" id="ARBA00023006"/>
    </source>
</evidence>
<evidence type="ECO:0000256" key="1">
    <source>
        <dbReference type="ARBA" id="ARBA00004623"/>
    </source>
</evidence>
<dbReference type="GO" id="GO:0019776">
    <property type="term" value="F:Atg8-family ligase activity"/>
    <property type="evidence" value="ECO:0007669"/>
    <property type="project" value="TreeGrafter"/>
</dbReference>
<keyword evidence="3 6" id="KW-1017">Isopeptide bond</keyword>
<dbReference type="OrthoDB" id="272162at2759"/>
<reference evidence="10" key="2">
    <citation type="submission" date="2017-05" db="UniProtKB">
        <authorList>
            <consortium name="EnsemblMetazoa"/>
        </authorList>
    </citation>
    <scope>IDENTIFICATION</scope>
</reference>
<dbReference type="InterPro" id="IPR042527">
    <property type="entry name" value="Atg5_UblA_dom_sf"/>
</dbReference>
<dbReference type="InterPro" id="IPR048940">
    <property type="entry name" value="ATG5_HBR"/>
</dbReference>
<keyword evidence="5 6" id="KW-0072">Autophagy</keyword>
<dbReference type="AlphaFoldDB" id="A0A1X7UQG1"/>
<keyword evidence="11" id="KW-1185">Reference proteome</keyword>
<protein>
    <recommendedName>
        <fullName evidence="6">Autophagy protein 5</fullName>
    </recommendedName>
</protein>
<dbReference type="eggNOG" id="KOG2976">
    <property type="taxonomic scope" value="Eukaryota"/>
</dbReference>
<dbReference type="InParanoid" id="A0A1X7UQG1"/>